<dbReference type="Pfam" id="PF08811">
    <property type="entry name" value="DUF1800"/>
    <property type="match status" value="1"/>
</dbReference>
<dbReference type="eggNOG" id="COG5267">
    <property type="taxonomic scope" value="Bacteria"/>
</dbReference>
<proteinExistence type="predicted"/>
<name>I3TMZ6_TISMK</name>
<dbReference type="Proteomes" id="UP000005258">
    <property type="component" value="Chromosome"/>
</dbReference>
<dbReference type="EMBL" id="CP003236">
    <property type="protein sequence ID" value="AFK54134.1"/>
    <property type="molecule type" value="Genomic_DNA"/>
</dbReference>
<organism evidence="1 2">
    <name type="scientific">Tistrella mobilis (strain KA081020-065)</name>
    <dbReference type="NCBI Taxonomy" id="1110502"/>
    <lineage>
        <taxon>Bacteria</taxon>
        <taxon>Pseudomonadati</taxon>
        <taxon>Pseudomonadota</taxon>
        <taxon>Alphaproteobacteria</taxon>
        <taxon>Geminicoccales</taxon>
        <taxon>Geminicoccaceae</taxon>
        <taxon>Tistrella</taxon>
    </lineage>
</organism>
<evidence type="ECO:0000313" key="2">
    <source>
        <dbReference type="Proteomes" id="UP000005258"/>
    </source>
</evidence>
<evidence type="ECO:0000313" key="1">
    <source>
        <dbReference type="EMBL" id="AFK54134.1"/>
    </source>
</evidence>
<sequence length="234" mass="26377">MLTGWYIKYYDRNRPLDMMFLDSRHEPGTKIILAREFQENGQKEMDDLLDFLAGHPSTARFISRKLAKYFISDQPPDDVVQEMTAVYLARDGRIDAMMDVLLDHPSSWQPQGQKVLLPEDWGIAFLNLFGLSTREAAVEVRSASQALGHGVHAARSPKGWPDDRDVWFSPGNMVLRAGLAARMYEALNCRDDLDTALSIYFRNASIDVLATIRGAPTLKDAYGLIAASPHFCLR</sequence>
<dbReference type="KEGG" id="tmo:TMO_2296"/>
<keyword evidence="2" id="KW-1185">Reference proteome</keyword>
<dbReference type="AlphaFoldDB" id="I3TMZ6"/>
<gene>
    <name evidence="1" type="ordered locus">TMO_2296</name>
</gene>
<dbReference type="InterPro" id="IPR014917">
    <property type="entry name" value="DUF1800"/>
</dbReference>
<reference evidence="1 2" key="1">
    <citation type="journal article" date="2012" name="J. Am. Chem. Soc.">
        <title>Bacterial biosynthesis and maturation of the didemnin anti-cancer agents.</title>
        <authorList>
            <person name="Xu Y."/>
            <person name="Kersten R.D."/>
            <person name="Nam S.J."/>
            <person name="Lu L."/>
            <person name="Al-Suwailem A.M."/>
            <person name="Zheng H."/>
            <person name="Fenical W."/>
            <person name="Dorrestein P.C."/>
            <person name="Moore B.S."/>
            <person name="Qian P.Y."/>
        </authorList>
    </citation>
    <scope>NUCLEOTIDE SEQUENCE [LARGE SCALE GENOMIC DNA]</scope>
    <source>
        <strain evidence="1 2">KA081020-065</strain>
    </source>
</reference>
<accession>I3TMZ6</accession>
<protein>
    <submittedName>
        <fullName evidence="1">Uncharacterized protein</fullName>
    </submittedName>
</protein>
<dbReference type="HOGENOM" id="CLU_095226_0_0_5"/>